<gene>
    <name evidence="11" type="ORF">BGZ97_011965</name>
</gene>
<feature type="compositionally biased region" description="Polar residues" evidence="9">
    <location>
        <begin position="280"/>
        <end position="290"/>
    </location>
</feature>
<dbReference type="SUPFAM" id="SSF56112">
    <property type="entry name" value="Protein kinase-like (PK-like)"/>
    <property type="match status" value="1"/>
</dbReference>
<evidence type="ECO:0000313" key="11">
    <source>
        <dbReference type="EMBL" id="KAG0311259.1"/>
    </source>
</evidence>
<feature type="region of interest" description="Disordered" evidence="9">
    <location>
        <begin position="1012"/>
        <end position="1045"/>
    </location>
</feature>
<comment type="catalytic activity">
    <reaction evidence="7">
        <text>L-threonyl-[protein] + ATP = O-phospho-L-threonyl-[protein] + ADP + H(+)</text>
        <dbReference type="Rhea" id="RHEA:46608"/>
        <dbReference type="Rhea" id="RHEA-COMP:11060"/>
        <dbReference type="Rhea" id="RHEA-COMP:11605"/>
        <dbReference type="ChEBI" id="CHEBI:15378"/>
        <dbReference type="ChEBI" id="CHEBI:30013"/>
        <dbReference type="ChEBI" id="CHEBI:30616"/>
        <dbReference type="ChEBI" id="CHEBI:61977"/>
        <dbReference type="ChEBI" id="CHEBI:456216"/>
        <dbReference type="EC" id="2.7.11.1"/>
    </reaction>
</comment>
<keyword evidence="4" id="KW-0547">Nucleotide-binding</keyword>
<feature type="region of interest" description="Disordered" evidence="9">
    <location>
        <begin position="60"/>
        <end position="79"/>
    </location>
</feature>
<feature type="compositionally biased region" description="Low complexity" evidence="9">
    <location>
        <begin position="1035"/>
        <end position="1044"/>
    </location>
</feature>
<dbReference type="Gene3D" id="1.10.510.10">
    <property type="entry name" value="Transferase(Phosphotransferase) domain 1"/>
    <property type="match status" value="1"/>
</dbReference>
<dbReference type="GO" id="GO:0072354">
    <property type="term" value="F:histone H3T3 kinase activity"/>
    <property type="evidence" value="ECO:0007669"/>
    <property type="project" value="TreeGrafter"/>
</dbReference>
<feature type="compositionally biased region" description="Basic and acidic residues" evidence="9">
    <location>
        <begin position="264"/>
        <end position="276"/>
    </location>
</feature>
<evidence type="ECO:0000256" key="7">
    <source>
        <dbReference type="ARBA" id="ARBA00047899"/>
    </source>
</evidence>
<feature type="compositionally biased region" description="Low complexity" evidence="9">
    <location>
        <begin position="553"/>
        <end position="570"/>
    </location>
</feature>
<dbReference type="Proteomes" id="UP000823405">
    <property type="component" value="Unassembled WGS sequence"/>
</dbReference>
<feature type="compositionally biased region" description="Basic and acidic residues" evidence="9">
    <location>
        <begin position="226"/>
        <end position="236"/>
    </location>
</feature>
<feature type="compositionally biased region" description="Polar residues" evidence="9">
    <location>
        <begin position="302"/>
        <end position="321"/>
    </location>
</feature>
<feature type="compositionally biased region" description="Polar residues" evidence="9">
    <location>
        <begin position="510"/>
        <end position="538"/>
    </location>
</feature>
<protein>
    <recommendedName>
        <fullName evidence="1">non-specific serine/threonine protein kinase</fullName>
        <ecNumber evidence="1">2.7.11.1</ecNumber>
    </recommendedName>
</protein>
<dbReference type="InterPro" id="IPR011009">
    <property type="entry name" value="Kinase-like_dom_sf"/>
</dbReference>
<reference evidence="11" key="1">
    <citation type="journal article" date="2020" name="Fungal Divers.">
        <title>Resolving the Mortierellaceae phylogeny through synthesis of multi-gene phylogenetics and phylogenomics.</title>
        <authorList>
            <person name="Vandepol N."/>
            <person name="Liber J."/>
            <person name="Desiro A."/>
            <person name="Na H."/>
            <person name="Kennedy M."/>
            <person name="Barry K."/>
            <person name="Grigoriev I.V."/>
            <person name="Miller A.N."/>
            <person name="O'Donnell K."/>
            <person name="Stajich J.E."/>
            <person name="Bonito G."/>
        </authorList>
    </citation>
    <scope>NUCLEOTIDE SEQUENCE</scope>
    <source>
        <strain evidence="11">NVP60</strain>
    </source>
</reference>
<evidence type="ECO:0000313" key="12">
    <source>
        <dbReference type="Proteomes" id="UP000823405"/>
    </source>
</evidence>
<evidence type="ECO:0000256" key="4">
    <source>
        <dbReference type="ARBA" id="ARBA00022741"/>
    </source>
</evidence>
<keyword evidence="12" id="KW-1185">Reference proteome</keyword>
<feature type="region of interest" description="Disordered" evidence="9">
    <location>
        <begin position="159"/>
        <end position="178"/>
    </location>
</feature>
<dbReference type="PANTHER" id="PTHR24419">
    <property type="entry name" value="INTERLEUKIN-1 RECEPTOR-ASSOCIATED KINASE"/>
    <property type="match status" value="1"/>
</dbReference>
<keyword evidence="5" id="KW-0418">Kinase</keyword>
<dbReference type="AlphaFoldDB" id="A0A9P6UMC4"/>
<feature type="compositionally biased region" description="Acidic residues" evidence="9">
    <location>
        <begin position="159"/>
        <end position="173"/>
    </location>
</feature>
<evidence type="ECO:0000256" key="8">
    <source>
        <dbReference type="ARBA" id="ARBA00048679"/>
    </source>
</evidence>
<evidence type="ECO:0000256" key="6">
    <source>
        <dbReference type="ARBA" id="ARBA00022840"/>
    </source>
</evidence>
<evidence type="ECO:0000259" key="10">
    <source>
        <dbReference type="SMART" id="SM01331"/>
    </source>
</evidence>
<dbReference type="OrthoDB" id="5327538at2759"/>
<sequence length="1100" mass="124154">MAENSRPPSRQFNWDRLEKDRKARLERQAKEQQRLAQTEDETAFLKQDVDLEALLYSDHEDQFEEEGAQVPRRESSLWDSKSADADLEFEMPRRASTTTTAATLAATTSILSGRNSIGRKSTGRVSFSITTETKNSDMPGTNQQHKAILQESPFFEQDFKEEDEDDEENEAEDGVLFRTPSFDILKKLRELPTPKIPEPRANPFGFRPLSTNSGSTSLSPSSSGGQDRDLLRDHENSTPSPQHTPTIDIFDNPFMSPESPTAKRAMEILRRREQQLKEIQASSQATTPKSSMDVDSADQIRTEQSNVGGTLTNFGQDGNQQQRKRPSISRETTPERISATGTSQSAVDGTLGRQDETEELALGKRMSSIEITPRRLLSKQRKIISYDSDSPTRYLGARSHRSLRATFDGVMEEPPVRPLKLFLDRDIPNDEDEDGLDLLFTQSRSSKRSPPPKPTSSPTPNKHTAGSDPSRLLWPPKDYDRENRPGPQGREIGASSFKASSAMDGAPIQRRNTFSRTQWLKSPSPQRAPQSNLVSNQEDVPFAPPIRKPSSEQQQQPQQHTQAPVQQQQHRPIRSLRRPQAVLVNNSKKAVFKPTVVDLLSICDQQFFQQFQDSESADRGGLGTGGDGLMRSKAIVDFDTVIPKCMVHSLTKIGEASFSEVYTVDLPIQQQEQRMRNLARQSPGRTPTLFQSPRLNTYVRESADDDLNQQDMSSSHGANSSGRSTKLVMKVLPFYDESFDAPPSGMASPMKGARRNKSRAAAATELLALEDIYREATVSTQIMHGWKGFIGSFGALVVKGKYPKPFLSAWDRFRKEQGTESNRPDHYTSSQLYCIILLPYGGIDLEHCLLKNWRQAWTVLTQVAASLESKEQAPFWFEHRDLHWGNILVKGTKQTQIAFPRRDLHNQPTLSLLPSLQRKEDPRMFRNIPTFGIVVQMIDFTLARVQGDKGNLIYMDLEKDEDLFKGQGDYQFDIYRKMRRQIGKDWTVSCSRTNLFWLHYIADKLLNEKNLQEPKPNPYAQPPKTTTPCTNKRASTSMSTTSTTALIPDPRTQEEQLEGWCYERVLAISEMNLDRLDPSGQTPSGMVLDQLLLGQPSWLT</sequence>
<dbReference type="Gene3D" id="3.30.200.20">
    <property type="entry name" value="Phosphorylase Kinase, domain 1"/>
    <property type="match status" value="1"/>
</dbReference>
<proteinExistence type="predicted"/>
<dbReference type="EC" id="2.7.11.1" evidence="1"/>
<name>A0A9P6UMC4_9FUNG</name>
<feature type="compositionally biased region" description="Polar residues" evidence="9">
    <location>
        <begin position="679"/>
        <end position="695"/>
    </location>
</feature>
<organism evidence="11 12">
    <name type="scientific">Linnemannia gamsii</name>
    <dbReference type="NCBI Taxonomy" id="64522"/>
    <lineage>
        <taxon>Eukaryota</taxon>
        <taxon>Fungi</taxon>
        <taxon>Fungi incertae sedis</taxon>
        <taxon>Mucoromycota</taxon>
        <taxon>Mortierellomycotina</taxon>
        <taxon>Mortierellomycetes</taxon>
        <taxon>Mortierellales</taxon>
        <taxon>Mortierellaceae</taxon>
        <taxon>Linnemannia</taxon>
    </lineage>
</organism>
<accession>A0A9P6UMC4</accession>
<feature type="region of interest" description="Disordered" evidence="9">
    <location>
        <begin position="189"/>
        <end position="354"/>
    </location>
</feature>
<keyword evidence="2" id="KW-0723">Serine/threonine-protein kinase</keyword>
<keyword evidence="6" id="KW-0067">ATP-binding</keyword>
<dbReference type="Pfam" id="PF12330">
    <property type="entry name" value="Haspin_kinase"/>
    <property type="match status" value="1"/>
</dbReference>
<evidence type="ECO:0000256" key="2">
    <source>
        <dbReference type="ARBA" id="ARBA00022527"/>
    </source>
</evidence>
<dbReference type="InterPro" id="IPR024604">
    <property type="entry name" value="GSG2_C"/>
</dbReference>
<comment type="caution">
    <text evidence="11">The sequence shown here is derived from an EMBL/GenBank/DDBJ whole genome shotgun (WGS) entry which is preliminary data.</text>
</comment>
<feature type="region of interest" description="Disordered" evidence="9">
    <location>
        <begin position="673"/>
        <end position="695"/>
    </location>
</feature>
<feature type="compositionally biased region" description="Polar residues" evidence="9">
    <location>
        <begin position="1023"/>
        <end position="1034"/>
    </location>
</feature>
<dbReference type="SMART" id="SM01331">
    <property type="entry name" value="DUF3635"/>
    <property type="match status" value="1"/>
</dbReference>
<evidence type="ECO:0000256" key="5">
    <source>
        <dbReference type="ARBA" id="ARBA00022777"/>
    </source>
</evidence>
<dbReference type="GO" id="GO:0005524">
    <property type="term" value="F:ATP binding"/>
    <property type="evidence" value="ECO:0007669"/>
    <property type="project" value="UniProtKB-KW"/>
</dbReference>
<evidence type="ECO:0000256" key="9">
    <source>
        <dbReference type="SAM" id="MobiDB-lite"/>
    </source>
</evidence>
<dbReference type="EMBL" id="JAAAIN010000735">
    <property type="protein sequence ID" value="KAG0311259.1"/>
    <property type="molecule type" value="Genomic_DNA"/>
</dbReference>
<dbReference type="GO" id="GO:0005634">
    <property type="term" value="C:nucleus"/>
    <property type="evidence" value="ECO:0007669"/>
    <property type="project" value="TreeGrafter"/>
</dbReference>
<feature type="domain" description="Serine/threonine-protein kinase haspin C-terminal" evidence="10">
    <location>
        <begin position="961"/>
        <end position="1045"/>
    </location>
</feature>
<feature type="compositionally biased region" description="Low complexity" evidence="9">
    <location>
        <begin position="208"/>
        <end position="224"/>
    </location>
</feature>
<dbReference type="GO" id="GO:0005737">
    <property type="term" value="C:cytoplasm"/>
    <property type="evidence" value="ECO:0007669"/>
    <property type="project" value="TreeGrafter"/>
</dbReference>
<dbReference type="GO" id="GO:0035556">
    <property type="term" value="P:intracellular signal transduction"/>
    <property type="evidence" value="ECO:0007669"/>
    <property type="project" value="TreeGrafter"/>
</dbReference>
<dbReference type="GO" id="GO:0000278">
    <property type="term" value="P:mitotic cell cycle"/>
    <property type="evidence" value="ECO:0007669"/>
    <property type="project" value="TreeGrafter"/>
</dbReference>
<feature type="region of interest" description="Disordered" evidence="9">
    <location>
        <begin position="440"/>
        <end position="578"/>
    </location>
</feature>
<comment type="catalytic activity">
    <reaction evidence="8">
        <text>L-seryl-[protein] + ATP = O-phospho-L-seryl-[protein] + ADP + H(+)</text>
        <dbReference type="Rhea" id="RHEA:17989"/>
        <dbReference type="Rhea" id="RHEA-COMP:9863"/>
        <dbReference type="Rhea" id="RHEA-COMP:11604"/>
        <dbReference type="ChEBI" id="CHEBI:15378"/>
        <dbReference type="ChEBI" id="CHEBI:29999"/>
        <dbReference type="ChEBI" id="CHEBI:30616"/>
        <dbReference type="ChEBI" id="CHEBI:83421"/>
        <dbReference type="ChEBI" id="CHEBI:456216"/>
        <dbReference type="EC" id="2.7.11.1"/>
    </reaction>
</comment>
<keyword evidence="3" id="KW-0808">Transferase</keyword>
<evidence type="ECO:0000256" key="3">
    <source>
        <dbReference type="ARBA" id="ARBA00022679"/>
    </source>
</evidence>
<dbReference type="PANTHER" id="PTHR24419:SF18">
    <property type="entry name" value="SERINE_THREONINE-PROTEIN KINASE HASPIN"/>
    <property type="match status" value="1"/>
</dbReference>
<evidence type="ECO:0000256" key="1">
    <source>
        <dbReference type="ARBA" id="ARBA00012513"/>
    </source>
</evidence>